<proteinExistence type="predicted"/>
<reference evidence="1" key="2">
    <citation type="journal article" date="2007" name="Science">
        <title>Draft genome sequence of the sexually transmitted pathogen Trichomonas vaginalis.</title>
        <authorList>
            <person name="Carlton J.M."/>
            <person name="Hirt R.P."/>
            <person name="Silva J.C."/>
            <person name="Delcher A.L."/>
            <person name="Schatz M."/>
            <person name="Zhao Q."/>
            <person name="Wortman J.R."/>
            <person name="Bidwell S.L."/>
            <person name="Alsmark U.C.M."/>
            <person name="Besteiro S."/>
            <person name="Sicheritz-Ponten T."/>
            <person name="Noel C.J."/>
            <person name="Dacks J.B."/>
            <person name="Foster P.G."/>
            <person name="Simillion C."/>
            <person name="Van de Peer Y."/>
            <person name="Miranda-Saavedra D."/>
            <person name="Barton G.J."/>
            <person name="Westrop G.D."/>
            <person name="Mueller S."/>
            <person name="Dessi D."/>
            <person name="Fiori P.L."/>
            <person name="Ren Q."/>
            <person name="Paulsen I."/>
            <person name="Zhang H."/>
            <person name="Bastida-Corcuera F.D."/>
            <person name="Simoes-Barbosa A."/>
            <person name="Brown M.T."/>
            <person name="Hayes R.D."/>
            <person name="Mukherjee M."/>
            <person name="Okumura C.Y."/>
            <person name="Schneider R."/>
            <person name="Smith A.J."/>
            <person name="Vanacova S."/>
            <person name="Villalvazo M."/>
            <person name="Haas B.J."/>
            <person name="Pertea M."/>
            <person name="Feldblyum T.V."/>
            <person name="Utterback T.R."/>
            <person name="Shu C.L."/>
            <person name="Osoegawa K."/>
            <person name="de Jong P.J."/>
            <person name="Hrdy I."/>
            <person name="Horvathova L."/>
            <person name="Zubacova Z."/>
            <person name="Dolezal P."/>
            <person name="Malik S.B."/>
            <person name="Logsdon J.M. Jr."/>
            <person name="Henze K."/>
            <person name="Gupta A."/>
            <person name="Wang C.C."/>
            <person name="Dunne R.L."/>
            <person name="Upcroft J.A."/>
            <person name="Upcroft P."/>
            <person name="White O."/>
            <person name="Salzberg S.L."/>
            <person name="Tang P."/>
            <person name="Chiu C.-H."/>
            <person name="Lee Y.-S."/>
            <person name="Embley T.M."/>
            <person name="Coombs G.H."/>
            <person name="Mottram J.C."/>
            <person name="Tachezy J."/>
            <person name="Fraser-Liggett C.M."/>
            <person name="Johnson P.J."/>
        </authorList>
    </citation>
    <scope>NUCLEOTIDE SEQUENCE [LARGE SCALE GENOMIC DNA]</scope>
    <source>
        <strain evidence="1">G3</strain>
    </source>
</reference>
<dbReference type="SMR" id="A2G8I8"/>
<keyword evidence="2" id="KW-1185">Reference proteome</keyword>
<protein>
    <submittedName>
        <fullName evidence="1">Uncharacterized protein</fullName>
    </submittedName>
</protein>
<sequence>MSREEGQVFIDSMRDIQALHNKFSNVLDEIKDINSKVNFFFEDGEEEEEEADPLFQSQITREQEIRLLYREIQQIQHDVKSLIDLMDSGRSSDRAQAAKVRRQLDDLMQILDGQLFRAERLMK</sequence>
<dbReference type="Proteomes" id="UP000001542">
    <property type="component" value="Unassembled WGS sequence"/>
</dbReference>
<gene>
    <name evidence="1" type="ORF">TVAG_315950</name>
</gene>
<dbReference type="KEGG" id="tva:4744176"/>
<reference evidence="1" key="1">
    <citation type="submission" date="2006-10" db="EMBL/GenBank/DDBJ databases">
        <authorList>
            <person name="Amadeo P."/>
            <person name="Zhao Q."/>
            <person name="Wortman J."/>
            <person name="Fraser-Liggett C."/>
            <person name="Carlton J."/>
        </authorList>
    </citation>
    <scope>NUCLEOTIDE SEQUENCE</scope>
    <source>
        <strain evidence="1">G3</strain>
    </source>
</reference>
<name>A2G8I8_TRIV3</name>
<dbReference type="EMBL" id="DS114627">
    <property type="protein sequence ID" value="EAX86528.1"/>
    <property type="molecule type" value="Genomic_DNA"/>
</dbReference>
<dbReference type="VEuPathDB" id="TrichDB:TVAG_315950"/>
<evidence type="ECO:0000313" key="1">
    <source>
        <dbReference type="EMBL" id="EAX86528.1"/>
    </source>
</evidence>
<dbReference type="AlphaFoldDB" id="A2G8I8"/>
<organism evidence="1 2">
    <name type="scientific">Trichomonas vaginalis (strain ATCC PRA-98 / G3)</name>
    <dbReference type="NCBI Taxonomy" id="412133"/>
    <lineage>
        <taxon>Eukaryota</taxon>
        <taxon>Metamonada</taxon>
        <taxon>Parabasalia</taxon>
        <taxon>Trichomonadida</taxon>
        <taxon>Trichomonadidae</taxon>
        <taxon>Trichomonas</taxon>
    </lineage>
</organism>
<dbReference type="VEuPathDB" id="TrichDB:TVAGG3_0922030"/>
<dbReference type="RefSeq" id="XP_001299458.1">
    <property type="nucleotide sequence ID" value="XM_001299457.1"/>
</dbReference>
<dbReference type="OrthoDB" id="10582468at2759"/>
<dbReference type="InParanoid" id="A2G8I8"/>
<accession>A2G8I8</accession>
<evidence type="ECO:0000313" key="2">
    <source>
        <dbReference type="Proteomes" id="UP000001542"/>
    </source>
</evidence>